<keyword evidence="6" id="KW-0325">Glycoprotein</keyword>
<dbReference type="EC" id="3.2.1.14" evidence="3"/>
<dbReference type="GO" id="GO:0000272">
    <property type="term" value="P:polysaccharide catabolic process"/>
    <property type="evidence" value="ECO:0007669"/>
    <property type="project" value="UniProtKB-KW"/>
</dbReference>
<gene>
    <name evidence="12" type="ORF">HMPREF1541_03428</name>
</gene>
<sequence length="399" mass="44037">MGGGQGIRTVGYFVNWAIYGRNHQPQEIPVDKLTHVLYAFANVRPETGEVYLTDSWSDVEKHYPTDSWNDVGNNAYGCVKQLFIHKKKNRNFKVLLSVGGWTYSSNFAPAASSAAGRQNFAKTAVQIMEDVGFDGIDIDWEYPKNEQEANDWAALLAETRQVLDAAAGKRSNRPKFLLTVACPAGPQNFQKLKVAEMDKYLDFWNLMAYDYAGSWDQTSGHQANLHSSHNTPACTPFSTDTAIHFYTSNGVAPHKVILGMPLYGRTFQNTAGPGSSYQGIGEGSWEQGIWDYKALPKPDSHEQYDDKVGASWSYCSATGTMISYDTPQMVQVKATYTRDKGLGGGMWWETSGDKTAGNGSLIEAYVNSLGGTHALADEANCLEYPESKYDNIRAGMPDS</sequence>
<dbReference type="FunFam" id="3.10.50.10:FF:000005">
    <property type="entry name" value="Endochitinase B1"/>
    <property type="match status" value="1"/>
</dbReference>
<dbReference type="GeneID" id="19970767"/>
<evidence type="ECO:0000256" key="6">
    <source>
        <dbReference type="ARBA" id="ARBA00023180"/>
    </source>
</evidence>
<evidence type="ECO:0000256" key="5">
    <source>
        <dbReference type="ARBA" id="ARBA00023024"/>
    </source>
</evidence>
<dbReference type="STRING" id="1220924.W2RYH6"/>
<dbReference type="PANTHER" id="PTHR11177:SF317">
    <property type="entry name" value="CHITINASE 12-RELATED"/>
    <property type="match status" value="1"/>
</dbReference>
<dbReference type="InterPro" id="IPR001223">
    <property type="entry name" value="Glyco_hydro18_cat"/>
</dbReference>
<feature type="domain" description="GH18" evidence="11">
    <location>
        <begin position="7"/>
        <end position="372"/>
    </location>
</feature>
<dbReference type="RefSeq" id="XP_008716001.1">
    <property type="nucleotide sequence ID" value="XM_008717779.1"/>
</dbReference>
<dbReference type="FunCoup" id="W2RYH6">
    <property type="interactions" value="578"/>
</dbReference>
<dbReference type="Pfam" id="PF00704">
    <property type="entry name" value="Glyco_hydro_18"/>
    <property type="match status" value="1"/>
</dbReference>
<dbReference type="VEuPathDB" id="FungiDB:HMPREF1541_03428"/>
<name>W2RYH6_CYPE1</name>
<dbReference type="AlphaFoldDB" id="W2RYH6"/>
<evidence type="ECO:0000259" key="11">
    <source>
        <dbReference type="PROSITE" id="PS51910"/>
    </source>
</evidence>
<reference evidence="12 13" key="1">
    <citation type="submission" date="2013-03" db="EMBL/GenBank/DDBJ databases">
        <title>The Genome Sequence of Phialophora europaea CBS 101466.</title>
        <authorList>
            <consortium name="The Broad Institute Genomics Platform"/>
            <person name="Cuomo C."/>
            <person name="de Hoog S."/>
            <person name="Gorbushina A."/>
            <person name="Walker B."/>
            <person name="Young S.K."/>
            <person name="Zeng Q."/>
            <person name="Gargeya S."/>
            <person name="Fitzgerald M."/>
            <person name="Haas B."/>
            <person name="Abouelleil A."/>
            <person name="Allen A.W."/>
            <person name="Alvarado L."/>
            <person name="Arachchi H.M."/>
            <person name="Berlin A.M."/>
            <person name="Chapman S.B."/>
            <person name="Gainer-Dewar J."/>
            <person name="Goldberg J."/>
            <person name="Griggs A."/>
            <person name="Gujja S."/>
            <person name="Hansen M."/>
            <person name="Howarth C."/>
            <person name="Imamovic A."/>
            <person name="Ireland A."/>
            <person name="Larimer J."/>
            <person name="McCowan C."/>
            <person name="Murphy C."/>
            <person name="Pearson M."/>
            <person name="Poon T.W."/>
            <person name="Priest M."/>
            <person name="Roberts A."/>
            <person name="Saif S."/>
            <person name="Shea T."/>
            <person name="Sisk P."/>
            <person name="Sykes S."/>
            <person name="Wortman J."/>
            <person name="Nusbaum C."/>
            <person name="Birren B."/>
        </authorList>
    </citation>
    <scope>NUCLEOTIDE SEQUENCE [LARGE SCALE GENOMIC DNA]</scope>
    <source>
        <strain evidence="12 13">CBS 101466</strain>
    </source>
</reference>
<evidence type="ECO:0000256" key="8">
    <source>
        <dbReference type="ARBA" id="ARBA00023295"/>
    </source>
</evidence>
<dbReference type="Gene3D" id="3.10.50.10">
    <property type="match status" value="1"/>
</dbReference>
<keyword evidence="4 10" id="KW-0378">Hydrolase</keyword>
<dbReference type="HOGENOM" id="CLU_002833_1_0_1"/>
<dbReference type="GO" id="GO:0006032">
    <property type="term" value="P:chitin catabolic process"/>
    <property type="evidence" value="ECO:0007669"/>
    <property type="project" value="UniProtKB-KW"/>
</dbReference>
<evidence type="ECO:0000256" key="10">
    <source>
        <dbReference type="RuleBase" id="RU000489"/>
    </source>
</evidence>
<evidence type="ECO:0000256" key="3">
    <source>
        <dbReference type="ARBA" id="ARBA00012729"/>
    </source>
</evidence>
<dbReference type="OrthoDB" id="76388at2759"/>
<dbReference type="Gene3D" id="3.20.20.80">
    <property type="entry name" value="Glycosidases"/>
    <property type="match status" value="1"/>
</dbReference>
<dbReference type="FunFam" id="3.20.20.80:FF:000095">
    <property type="entry name" value="Endochitinase B1"/>
    <property type="match status" value="1"/>
</dbReference>
<evidence type="ECO:0000256" key="9">
    <source>
        <dbReference type="ARBA" id="ARBA00023326"/>
    </source>
</evidence>
<dbReference type="PROSITE" id="PS01095">
    <property type="entry name" value="GH18_1"/>
    <property type="match status" value="1"/>
</dbReference>
<keyword evidence="7" id="KW-0119">Carbohydrate metabolism</keyword>
<evidence type="ECO:0000256" key="1">
    <source>
        <dbReference type="ARBA" id="ARBA00000822"/>
    </source>
</evidence>
<evidence type="ECO:0000313" key="12">
    <source>
        <dbReference type="EMBL" id="ETN41492.1"/>
    </source>
</evidence>
<proteinExistence type="inferred from homology"/>
<dbReference type="SUPFAM" id="SSF54556">
    <property type="entry name" value="Chitinase insertion domain"/>
    <property type="match status" value="1"/>
</dbReference>
<dbReference type="SUPFAM" id="SSF51445">
    <property type="entry name" value="(Trans)glycosidases"/>
    <property type="match status" value="1"/>
</dbReference>
<keyword evidence="8 10" id="KW-0326">Glycosidase</keyword>
<organism evidence="12 13">
    <name type="scientific">Cyphellophora europaea (strain CBS 101466)</name>
    <name type="common">Phialophora europaea</name>
    <dbReference type="NCBI Taxonomy" id="1220924"/>
    <lineage>
        <taxon>Eukaryota</taxon>
        <taxon>Fungi</taxon>
        <taxon>Dikarya</taxon>
        <taxon>Ascomycota</taxon>
        <taxon>Pezizomycotina</taxon>
        <taxon>Eurotiomycetes</taxon>
        <taxon>Chaetothyriomycetidae</taxon>
        <taxon>Chaetothyriales</taxon>
        <taxon>Cyphellophoraceae</taxon>
        <taxon>Cyphellophora</taxon>
    </lineage>
</organism>
<dbReference type="EMBL" id="KB822719">
    <property type="protein sequence ID" value="ETN41492.1"/>
    <property type="molecule type" value="Genomic_DNA"/>
</dbReference>
<dbReference type="InterPro" id="IPR029070">
    <property type="entry name" value="Chitinase_insertion_sf"/>
</dbReference>
<keyword evidence="5" id="KW-0146">Chitin degradation</keyword>
<evidence type="ECO:0000256" key="4">
    <source>
        <dbReference type="ARBA" id="ARBA00022801"/>
    </source>
</evidence>
<dbReference type="PANTHER" id="PTHR11177">
    <property type="entry name" value="CHITINASE"/>
    <property type="match status" value="1"/>
</dbReference>
<dbReference type="Proteomes" id="UP000030752">
    <property type="component" value="Unassembled WGS sequence"/>
</dbReference>
<dbReference type="InterPro" id="IPR017853">
    <property type="entry name" value="GH"/>
</dbReference>
<keyword evidence="9" id="KW-0624">Polysaccharide degradation</keyword>
<evidence type="ECO:0000256" key="2">
    <source>
        <dbReference type="ARBA" id="ARBA00008682"/>
    </source>
</evidence>
<accession>W2RYH6</accession>
<evidence type="ECO:0000313" key="13">
    <source>
        <dbReference type="Proteomes" id="UP000030752"/>
    </source>
</evidence>
<keyword evidence="13" id="KW-1185">Reference proteome</keyword>
<dbReference type="GO" id="GO:0005576">
    <property type="term" value="C:extracellular region"/>
    <property type="evidence" value="ECO:0007669"/>
    <property type="project" value="TreeGrafter"/>
</dbReference>
<comment type="similarity">
    <text evidence="2">Belongs to the glycosyl hydrolase 18 family. Chitinase class V subfamily.</text>
</comment>
<protein>
    <recommendedName>
        <fullName evidence="3">chitinase</fullName>
        <ecNumber evidence="3">3.2.1.14</ecNumber>
    </recommendedName>
</protein>
<dbReference type="InterPro" id="IPR050314">
    <property type="entry name" value="Glycosyl_Hydrlase_18"/>
</dbReference>
<evidence type="ECO:0000256" key="7">
    <source>
        <dbReference type="ARBA" id="ARBA00023277"/>
    </source>
</evidence>
<dbReference type="SMART" id="SM00636">
    <property type="entry name" value="Glyco_18"/>
    <property type="match status" value="1"/>
</dbReference>
<dbReference type="GO" id="GO:0008843">
    <property type="term" value="F:endochitinase activity"/>
    <property type="evidence" value="ECO:0007669"/>
    <property type="project" value="UniProtKB-EC"/>
</dbReference>
<dbReference type="InterPro" id="IPR011583">
    <property type="entry name" value="Chitinase_II/V-like_cat"/>
</dbReference>
<dbReference type="eggNOG" id="KOG2806">
    <property type="taxonomic scope" value="Eukaryota"/>
</dbReference>
<dbReference type="InParanoid" id="W2RYH6"/>
<comment type="catalytic activity">
    <reaction evidence="1">
        <text>Random endo-hydrolysis of N-acetyl-beta-D-glucosaminide (1-&gt;4)-beta-linkages in chitin and chitodextrins.</text>
        <dbReference type="EC" id="3.2.1.14"/>
    </reaction>
</comment>
<dbReference type="CDD" id="cd06548">
    <property type="entry name" value="GH18_chitinase"/>
    <property type="match status" value="1"/>
</dbReference>
<dbReference type="GO" id="GO:0008061">
    <property type="term" value="F:chitin binding"/>
    <property type="evidence" value="ECO:0007669"/>
    <property type="project" value="InterPro"/>
</dbReference>
<dbReference type="InterPro" id="IPR001579">
    <property type="entry name" value="Glyco_hydro_18_chit_AS"/>
</dbReference>
<dbReference type="PROSITE" id="PS51910">
    <property type="entry name" value="GH18_2"/>
    <property type="match status" value="1"/>
</dbReference>